<keyword evidence="3" id="KW-0449">Lipoprotein</keyword>
<protein>
    <submittedName>
        <fullName evidence="3">Outer membrane lipoprotein carrier protein LolA</fullName>
    </submittedName>
</protein>
<evidence type="ECO:0000256" key="2">
    <source>
        <dbReference type="SAM" id="SignalP"/>
    </source>
</evidence>
<feature type="chain" id="PRO_5020519532" evidence="2">
    <location>
        <begin position="19"/>
        <end position="207"/>
    </location>
</feature>
<name>A0A4Q7DHC9_9PROT</name>
<evidence type="ECO:0000313" key="3">
    <source>
        <dbReference type="EMBL" id="RZI46163.1"/>
    </source>
</evidence>
<dbReference type="Gene3D" id="2.50.20.10">
    <property type="entry name" value="Lipoprotein localisation LolA/LolB/LppX"/>
    <property type="match status" value="1"/>
</dbReference>
<dbReference type="Proteomes" id="UP000293550">
    <property type="component" value="Unassembled WGS sequence"/>
</dbReference>
<keyword evidence="4" id="KW-1185">Reference proteome</keyword>
<gene>
    <name evidence="3" type="ORF">EQU50_04300</name>
</gene>
<evidence type="ECO:0000313" key="4">
    <source>
        <dbReference type="Proteomes" id="UP000293550"/>
    </source>
</evidence>
<dbReference type="Pfam" id="PF03548">
    <property type="entry name" value="LolA"/>
    <property type="match status" value="1"/>
</dbReference>
<proteinExistence type="predicted"/>
<accession>A0A4Q7DHC9</accession>
<dbReference type="PANTHER" id="PTHR35869">
    <property type="entry name" value="OUTER-MEMBRANE LIPOPROTEIN CARRIER PROTEIN"/>
    <property type="match status" value="1"/>
</dbReference>
<dbReference type="OrthoDB" id="9800501at2"/>
<evidence type="ECO:0000256" key="1">
    <source>
        <dbReference type="ARBA" id="ARBA00022729"/>
    </source>
</evidence>
<feature type="signal peptide" evidence="2">
    <location>
        <begin position="1"/>
        <end position="18"/>
    </location>
</feature>
<dbReference type="InterPro" id="IPR004564">
    <property type="entry name" value="OM_lipoprot_carrier_LolA-like"/>
</dbReference>
<dbReference type="PANTHER" id="PTHR35869:SF1">
    <property type="entry name" value="OUTER-MEMBRANE LIPOPROTEIN CARRIER PROTEIN"/>
    <property type="match status" value="1"/>
</dbReference>
<dbReference type="AlphaFoldDB" id="A0A4Q7DHC9"/>
<sequence length="207" mass="23044">MKRNVLIILLFLVIPCAAEQNPAPILALKVQSFLNGIKSLVAEFVQTNSDKSQVSGKIWLKRDAKANGKMRLDYECEVGQTLIANKDELVVYDLNDNSESRYNLDYTPAAFILKPKIDLKRDVTVEKVVQTAEFIEVVMTPKGDATGQSLTLYFSIYANGNVKGLQQWVVKDPQGNETLVQFVPETISLNDPGHIPDSLFDVSPLKT</sequence>
<keyword evidence="1 2" id="KW-0732">Signal</keyword>
<comment type="caution">
    <text evidence="3">The sequence shown here is derived from an EMBL/GenBank/DDBJ whole genome shotgun (WGS) entry which is preliminary data.</text>
</comment>
<reference evidence="3 4" key="1">
    <citation type="submission" date="2018-10" db="EMBL/GenBank/DDBJ databases">
        <title>An updated phylogeny of the Alphaproteobacteria reveals that the parasitic Rickettsiales and Holosporales have independent origins.</title>
        <authorList>
            <person name="Munoz-Gomez S.A."/>
            <person name="Hess S."/>
            <person name="Burger G."/>
            <person name="Lang B.F."/>
            <person name="Susko E."/>
            <person name="Slamovits C.H."/>
            <person name="Roger A.J."/>
        </authorList>
    </citation>
    <scope>NUCLEOTIDE SEQUENCE [LARGE SCALE GENOMIC DNA]</scope>
    <source>
        <strain evidence="3">HOLO01</strain>
    </source>
</reference>
<dbReference type="EMBL" id="SCFB01000005">
    <property type="protein sequence ID" value="RZI46163.1"/>
    <property type="molecule type" value="Genomic_DNA"/>
</dbReference>
<dbReference type="CDD" id="cd16325">
    <property type="entry name" value="LolA"/>
    <property type="match status" value="1"/>
</dbReference>
<organism evidence="3 4">
    <name type="scientific">Candidatus Finniella inopinata</name>
    <dbReference type="NCBI Taxonomy" id="1696036"/>
    <lineage>
        <taxon>Bacteria</taxon>
        <taxon>Pseudomonadati</taxon>
        <taxon>Pseudomonadota</taxon>
        <taxon>Alphaproteobacteria</taxon>
        <taxon>Holosporales</taxon>
        <taxon>Candidatus Paracaedibacteraceae</taxon>
        <taxon>Candidatus Finniella</taxon>
    </lineage>
</organism>
<dbReference type="InterPro" id="IPR029046">
    <property type="entry name" value="LolA/LolB/LppX"/>
</dbReference>
<dbReference type="RefSeq" id="WP_130153916.1">
    <property type="nucleotide sequence ID" value="NZ_SCFB01000005.1"/>
</dbReference>
<dbReference type="SUPFAM" id="SSF89392">
    <property type="entry name" value="Prokaryotic lipoproteins and lipoprotein localization factors"/>
    <property type="match status" value="1"/>
</dbReference>